<evidence type="ECO:0000256" key="1">
    <source>
        <dbReference type="SAM" id="Phobius"/>
    </source>
</evidence>
<sequence length="78" mass="9335">MYEEKTKIDTEKSQQSRLCRLRSLRWIVLSSILSFSVKSQFPRDTRRKDITHSRICSFRSKLFNFLWIVVASLSFSMN</sequence>
<keyword evidence="3" id="KW-1185">Reference proteome</keyword>
<organism evidence="2 3">
    <name type="scientific">Cardiocondyla obscurior</name>
    <dbReference type="NCBI Taxonomy" id="286306"/>
    <lineage>
        <taxon>Eukaryota</taxon>
        <taxon>Metazoa</taxon>
        <taxon>Ecdysozoa</taxon>
        <taxon>Arthropoda</taxon>
        <taxon>Hexapoda</taxon>
        <taxon>Insecta</taxon>
        <taxon>Pterygota</taxon>
        <taxon>Neoptera</taxon>
        <taxon>Endopterygota</taxon>
        <taxon>Hymenoptera</taxon>
        <taxon>Apocrita</taxon>
        <taxon>Aculeata</taxon>
        <taxon>Formicoidea</taxon>
        <taxon>Formicidae</taxon>
        <taxon>Myrmicinae</taxon>
        <taxon>Cardiocondyla</taxon>
    </lineage>
</organism>
<protein>
    <submittedName>
        <fullName evidence="2">Uncharacterized protein</fullName>
    </submittedName>
</protein>
<keyword evidence="1" id="KW-0812">Transmembrane</keyword>
<proteinExistence type="predicted"/>
<dbReference type="EMBL" id="JADYXP020000027">
    <property type="protein sequence ID" value="KAL0099807.1"/>
    <property type="molecule type" value="Genomic_DNA"/>
</dbReference>
<keyword evidence="1" id="KW-0472">Membrane</keyword>
<dbReference type="Proteomes" id="UP001430953">
    <property type="component" value="Unassembled WGS sequence"/>
</dbReference>
<reference evidence="2 3" key="1">
    <citation type="submission" date="2023-03" db="EMBL/GenBank/DDBJ databases">
        <title>High recombination rates correlate with genetic variation in Cardiocondyla obscurior ants.</title>
        <authorList>
            <person name="Errbii M."/>
        </authorList>
    </citation>
    <scope>NUCLEOTIDE SEQUENCE [LARGE SCALE GENOMIC DNA]</scope>
    <source>
        <strain evidence="2">Alpha-2009</strain>
        <tissue evidence="2">Whole body</tissue>
    </source>
</reference>
<comment type="caution">
    <text evidence="2">The sequence shown here is derived from an EMBL/GenBank/DDBJ whole genome shotgun (WGS) entry which is preliminary data.</text>
</comment>
<name>A0AAW2EDT6_9HYME</name>
<evidence type="ECO:0000313" key="2">
    <source>
        <dbReference type="EMBL" id="KAL0099807.1"/>
    </source>
</evidence>
<dbReference type="AlphaFoldDB" id="A0AAW2EDT6"/>
<feature type="transmembrane region" description="Helical" evidence="1">
    <location>
        <begin position="62"/>
        <end position="77"/>
    </location>
</feature>
<accession>A0AAW2EDT6</accession>
<keyword evidence="1" id="KW-1133">Transmembrane helix</keyword>
<evidence type="ECO:0000313" key="3">
    <source>
        <dbReference type="Proteomes" id="UP001430953"/>
    </source>
</evidence>
<gene>
    <name evidence="2" type="ORF">PUN28_019902</name>
</gene>